<dbReference type="GO" id="GO:0098719">
    <property type="term" value="P:sodium ion import across plasma membrane"/>
    <property type="evidence" value="ECO:0007669"/>
    <property type="project" value="TreeGrafter"/>
</dbReference>
<dbReference type="Gene3D" id="6.10.140.1330">
    <property type="match status" value="1"/>
</dbReference>
<evidence type="ECO:0000256" key="5">
    <source>
        <dbReference type="ARBA" id="ARBA00022989"/>
    </source>
</evidence>
<evidence type="ECO:0000256" key="7">
    <source>
        <dbReference type="ARBA" id="ARBA00023065"/>
    </source>
</evidence>
<keyword evidence="6" id="KW-0915">Sodium</keyword>
<dbReference type="InterPro" id="IPR006153">
    <property type="entry name" value="Cation/H_exchanger_TM"/>
</dbReference>
<evidence type="ECO:0000256" key="3">
    <source>
        <dbReference type="ARBA" id="ARBA00022475"/>
    </source>
</evidence>
<comment type="subcellular location">
    <subcellularLocation>
        <location evidence="1">Cell membrane</location>
        <topology evidence="1">Multi-pass membrane protein</topology>
    </subcellularLocation>
</comment>
<keyword evidence="9" id="KW-0739">Sodium transport</keyword>
<evidence type="ECO:0000313" key="12">
    <source>
        <dbReference type="EMBL" id="ATY33749.1"/>
    </source>
</evidence>
<feature type="transmembrane region" description="Helical" evidence="10">
    <location>
        <begin position="111"/>
        <end position="132"/>
    </location>
</feature>
<organism evidence="12 13">
    <name type="scientific">Sphingomonas psychrotolerans</name>
    <dbReference type="NCBI Taxonomy" id="1327635"/>
    <lineage>
        <taxon>Bacteria</taxon>
        <taxon>Pseudomonadati</taxon>
        <taxon>Pseudomonadota</taxon>
        <taxon>Alphaproteobacteria</taxon>
        <taxon>Sphingomonadales</taxon>
        <taxon>Sphingomonadaceae</taxon>
        <taxon>Sphingomonas</taxon>
    </lineage>
</organism>
<name>A0A2K8MP46_9SPHN</name>
<dbReference type="RefSeq" id="WP_100283548.1">
    <property type="nucleotide sequence ID" value="NZ_CP024923.1"/>
</dbReference>
<protein>
    <submittedName>
        <fullName evidence="12">Sodium:proton antiporter</fullName>
    </submittedName>
</protein>
<keyword evidence="4 10" id="KW-0812">Transmembrane</keyword>
<dbReference type="Pfam" id="PF00999">
    <property type="entry name" value="Na_H_Exchanger"/>
    <property type="match status" value="1"/>
</dbReference>
<dbReference type="Proteomes" id="UP000229081">
    <property type="component" value="Chromosome"/>
</dbReference>
<feature type="transmembrane region" description="Helical" evidence="10">
    <location>
        <begin position="261"/>
        <end position="280"/>
    </location>
</feature>
<dbReference type="InterPro" id="IPR018422">
    <property type="entry name" value="Cation/H_exchanger_CPA1"/>
</dbReference>
<accession>A0A2K8MP46</accession>
<sequence length="512" mass="54816">MTFFESLVALLLLAVILLQVSRRTWIPYPTMLATAGVIVALVPGSPEIAIDGHTMLALFIAPVLLDAAFDFPLAAVRKLWRPLVALAVVAVLLTTAVVAWVGWAFAGLPLAAAITLGAIVAPPDAAAATTVLRSASLPRRTTQVLTGESLLNDATALLLFSAAVAIQSHGAIDGVVGLKLGLAVPGGIALGLAMAWGFRFIVPHTRGSFGGNLLEFVNTFLAWLIAERLGLSAVLCVVTMAMFIANDPRMKIEARDRVQSFAVWGVVVFVLNVVAFLMMGMQAHSIIGAMTPDRLREAARVAGMVVAAVIVTRLVWVLTYNRLAVRFAWLRGDAGPASFAQAVVIGWCGMRGLVTLATAFALPSDFPQRDLIVLSAFAVVLATLVVQGLTLSPLIRLLGLNEDDDHRERVVAQRALADAALDTVGRTDGRVAGEVRRQFEIDRAALEGGEACADFLARQRLKLKAITAQRERLHALRDEDAIGAEEFERLQEALDWHELAIGPAEQRTIEEG</sequence>
<dbReference type="GO" id="GO:0005886">
    <property type="term" value="C:plasma membrane"/>
    <property type="evidence" value="ECO:0007669"/>
    <property type="project" value="UniProtKB-SubCell"/>
</dbReference>
<feature type="transmembrane region" description="Helical" evidence="10">
    <location>
        <begin position="339"/>
        <end position="362"/>
    </location>
</feature>
<dbReference type="AlphaFoldDB" id="A0A2K8MP46"/>
<dbReference type="EMBL" id="CP024923">
    <property type="protein sequence ID" value="ATY33749.1"/>
    <property type="molecule type" value="Genomic_DNA"/>
</dbReference>
<feature type="transmembrane region" description="Helical" evidence="10">
    <location>
        <begin position="371"/>
        <end position="391"/>
    </location>
</feature>
<evidence type="ECO:0000256" key="10">
    <source>
        <dbReference type="SAM" id="Phobius"/>
    </source>
</evidence>
<dbReference type="GO" id="GO:0015385">
    <property type="term" value="F:sodium:proton antiporter activity"/>
    <property type="evidence" value="ECO:0007669"/>
    <property type="project" value="InterPro"/>
</dbReference>
<keyword evidence="5 10" id="KW-1133">Transmembrane helix</keyword>
<feature type="transmembrane region" description="Helical" evidence="10">
    <location>
        <begin position="301"/>
        <end position="319"/>
    </location>
</feature>
<dbReference type="GO" id="GO:0051453">
    <property type="term" value="P:regulation of intracellular pH"/>
    <property type="evidence" value="ECO:0007669"/>
    <property type="project" value="TreeGrafter"/>
</dbReference>
<dbReference type="PANTHER" id="PTHR10110:SF86">
    <property type="entry name" value="SODIUM_HYDROGEN EXCHANGER 7"/>
    <property type="match status" value="1"/>
</dbReference>
<evidence type="ECO:0000256" key="8">
    <source>
        <dbReference type="ARBA" id="ARBA00023136"/>
    </source>
</evidence>
<dbReference type="GO" id="GO:0015386">
    <property type="term" value="F:potassium:proton antiporter activity"/>
    <property type="evidence" value="ECO:0007669"/>
    <property type="project" value="TreeGrafter"/>
</dbReference>
<dbReference type="PANTHER" id="PTHR10110">
    <property type="entry name" value="SODIUM/HYDROGEN EXCHANGER"/>
    <property type="match status" value="1"/>
</dbReference>
<evidence type="ECO:0000256" key="1">
    <source>
        <dbReference type="ARBA" id="ARBA00004651"/>
    </source>
</evidence>
<feature type="domain" description="Cation/H+ exchanger transmembrane" evidence="11">
    <location>
        <begin position="11"/>
        <end position="395"/>
    </location>
</feature>
<feature type="transmembrane region" description="Helical" evidence="10">
    <location>
        <begin position="220"/>
        <end position="245"/>
    </location>
</feature>
<reference evidence="12 13" key="1">
    <citation type="submission" date="2017-11" db="EMBL/GenBank/DDBJ databases">
        <title>Complete genome sequence of Sphingomonas sp. Strain Cra20, a psychrotolerant potential plant growth promoting rhizobacteria.</title>
        <authorList>
            <person name="Luo Y."/>
        </authorList>
    </citation>
    <scope>NUCLEOTIDE SEQUENCE [LARGE SCALE GENOMIC DNA]</scope>
    <source>
        <strain evidence="12 13">Cra20</strain>
    </source>
</reference>
<evidence type="ECO:0000313" key="13">
    <source>
        <dbReference type="Proteomes" id="UP000229081"/>
    </source>
</evidence>
<proteinExistence type="predicted"/>
<dbReference type="OrthoDB" id="9809206at2"/>
<keyword evidence="2" id="KW-0813">Transport</keyword>
<feature type="transmembrane region" description="Helical" evidence="10">
    <location>
        <begin position="178"/>
        <end position="199"/>
    </location>
</feature>
<keyword evidence="3" id="KW-1003">Cell membrane</keyword>
<keyword evidence="13" id="KW-1185">Reference proteome</keyword>
<feature type="transmembrane region" description="Helical" evidence="10">
    <location>
        <begin position="83"/>
        <end position="105"/>
    </location>
</feature>
<evidence type="ECO:0000256" key="4">
    <source>
        <dbReference type="ARBA" id="ARBA00022692"/>
    </source>
</evidence>
<evidence type="ECO:0000256" key="9">
    <source>
        <dbReference type="ARBA" id="ARBA00023201"/>
    </source>
</evidence>
<feature type="transmembrane region" description="Helical" evidence="10">
    <location>
        <begin position="55"/>
        <end position="76"/>
    </location>
</feature>
<keyword evidence="8 10" id="KW-0472">Membrane</keyword>
<gene>
    <name evidence="12" type="ORF">CVN68_18765</name>
</gene>
<evidence type="ECO:0000256" key="6">
    <source>
        <dbReference type="ARBA" id="ARBA00023053"/>
    </source>
</evidence>
<evidence type="ECO:0000256" key="2">
    <source>
        <dbReference type="ARBA" id="ARBA00022448"/>
    </source>
</evidence>
<keyword evidence="7" id="KW-0406">Ion transport</keyword>
<dbReference type="KEGG" id="sphc:CVN68_18765"/>
<evidence type="ECO:0000259" key="11">
    <source>
        <dbReference type="Pfam" id="PF00999"/>
    </source>
</evidence>